<dbReference type="GO" id="GO:0006508">
    <property type="term" value="P:proteolysis"/>
    <property type="evidence" value="ECO:0007669"/>
    <property type="project" value="InterPro"/>
</dbReference>
<dbReference type="Pfam" id="PF01364">
    <property type="entry name" value="Peptidase_C25"/>
    <property type="match status" value="1"/>
</dbReference>
<dbReference type="Gene3D" id="3.40.50.1460">
    <property type="match status" value="1"/>
</dbReference>
<organism evidence="4 5">
    <name type="scientific">Candidatus Limisoma intestinavium</name>
    <dbReference type="NCBI Taxonomy" id="2840856"/>
    <lineage>
        <taxon>Bacteria</taxon>
        <taxon>Pseudomonadati</taxon>
        <taxon>Bacteroidota</taxon>
        <taxon>Bacteroidia</taxon>
        <taxon>Bacteroidales</taxon>
        <taxon>Candidatus Limisoma</taxon>
    </lineage>
</organism>
<evidence type="ECO:0000259" key="3">
    <source>
        <dbReference type="Pfam" id="PF01364"/>
    </source>
</evidence>
<evidence type="ECO:0000256" key="2">
    <source>
        <dbReference type="SAM" id="SignalP"/>
    </source>
</evidence>
<dbReference type="PROSITE" id="PS51257">
    <property type="entry name" value="PROKAR_LIPOPROTEIN"/>
    <property type="match status" value="1"/>
</dbReference>
<dbReference type="Proteomes" id="UP000824076">
    <property type="component" value="Unassembled WGS sequence"/>
</dbReference>
<evidence type="ECO:0000313" key="4">
    <source>
        <dbReference type="EMBL" id="HIU39388.1"/>
    </source>
</evidence>
<keyword evidence="1 2" id="KW-0732">Signal</keyword>
<dbReference type="AlphaFoldDB" id="A0A9D1LG40"/>
<accession>A0A9D1LG40</accession>
<dbReference type="InterPro" id="IPR029031">
    <property type="entry name" value="Gingipain_N_sf"/>
</dbReference>
<dbReference type="InterPro" id="IPR029030">
    <property type="entry name" value="Caspase-like_dom_sf"/>
</dbReference>
<dbReference type="Gene3D" id="3.40.50.10390">
    <property type="entry name" value="Gingipain r, domain 1"/>
    <property type="match status" value="1"/>
</dbReference>
<dbReference type="Gene3D" id="2.60.40.4070">
    <property type="match status" value="1"/>
</dbReference>
<sequence>MSTRKIYNIVFTLALIACIFAPMRANAANKYASASVLAEGRWVKIKVAESGIHQITQSSLSSWGFNDISKVKIYGYGGAMISERLDNKSIDDLPQVPTFQSNGKILFYAQGPISWQYASTGLLRYGQQINPYSLYGYYFVTDTDTLEPAALESTGEAESADDKLITTFPERLFHEEDFTAPSTTGRIILGEDFLYTKTRDFDFNLTGIDGNKKAIVKVQFMAMPRSADAYLNISSGENQIGSIRFGKNTDTEYGIGVLGTGAYSIDMDGEDLNLRLAFNGSGVVDLANLDYITINYVRRLEIDRNEFYFRSFTTSCRDSVFSLAGASTKLQIWDITTAHAPKTVAFQESGGSAYFRQTESGKREYVAFDPTASYPSPTSEGAIANQNLHGAETPTMLIITPSAFISEAERLAELHRNADGMKVQVVTDQAVYNEFSSGTPDAMAYRKISKMWYDRSINEDEYSNEKYRYLLLFGRCVFDNRQVTSNGKSARYPKLLTWESENSTSKSSSFNSDDVFGFLEDGTDVSKINIYKTLNIGIGRIPVKSIDEARIAVDKIYSYASDTDLGDWKSRIMVIADNGDNGIHMNRSNDGVESLEANGADKYNISRVYLDAYDAGSSYTFPEAREQMYRNFRNGVIFASYLGHGNPVSWTHNGLLRWQDIENEFYYKHLPLLYTGTCEFTPWDSPDVSGGEELFLNGQGGAIGLITASRATGMDANGVLLMALGKHMFAPLPNGEMPRIGDVLRNAKNDPIYNKPNGSSGSSGNASHSLKYALIGDPALRLNYPKHQISVTSINGIEVSEDNMPEIQARQEVEIKGKVTDNSGALLTDFTGLLSVSVFDAEMSVSTYGKGDSDSDDAGAVVTYQDHPNRLYVGNDSVKNGEFSIKFRMPTSIVNNYTPAMAIFYAESNGIDALGKNENFYAYGFDTTDNGDTEGPEITLLALNGESFKDGDTVNETPFLLASFRDESGINLSTFDIGHAITLILDNKTTISGLENYYTQDSEKNGRIQYQMDELSEGPHTLKLRVWDVYGNYSEKEISFNVEKGQKPSLFRIYTTSNPAKTSADFYIEHNRPDALLNVTLYVYNLMGQTVWTTTTTGRSDMYTSMPITWDLTDGTGRRVNRGIYLYRATVSTDGGEESSICQRIAVASE</sequence>
<protein>
    <submittedName>
        <fullName evidence="4">Type IX secretion system sortase PorU</fullName>
    </submittedName>
</protein>
<dbReference type="SUPFAM" id="SSF52129">
    <property type="entry name" value="Caspase-like"/>
    <property type="match status" value="1"/>
</dbReference>
<reference evidence="4" key="2">
    <citation type="journal article" date="2021" name="PeerJ">
        <title>Extensive microbial diversity within the chicken gut microbiome revealed by metagenomics and culture.</title>
        <authorList>
            <person name="Gilroy R."/>
            <person name="Ravi A."/>
            <person name="Getino M."/>
            <person name="Pursley I."/>
            <person name="Horton D.L."/>
            <person name="Alikhan N.F."/>
            <person name="Baker D."/>
            <person name="Gharbi K."/>
            <person name="Hall N."/>
            <person name="Watson M."/>
            <person name="Adriaenssens E.M."/>
            <person name="Foster-Nyarko E."/>
            <person name="Jarju S."/>
            <person name="Secka A."/>
            <person name="Antonio M."/>
            <person name="Oren A."/>
            <person name="Chaudhuri R.R."/>
            <person name="La Ragione R."/>
            <person name="Hildebrand F."/>
            <person name="Pallen M.J."/>
        </authorList>
    </citation>
    <scope>NUCLEOTIDE SEQUENCE</scope>
    <source>
        <strain evidence="4">17073</strain>
    </source>
</reference>
<evidence type="ECO:0000256" key="1">
    <source>
        <dbReference type="ARBA" id="ARBA00022729"/>
    </source>
</evidence>
<feature type="chain" id="PRO_5038758420" evidence="2">
    <location>
        <begin position="28"/>
        <end position="1150"/>
    </location>
</feature>
<dbReference type="EMBL" id="DVMS01000196">
    <property type="protein sequence ID" value="HIU39388.1"/>
    <property type="molecule type" value="Genomic_DNA"/>
</dbReference>
<dbReference type="InterPro" id="IPR001769">
    <property type="entry name" value="Gingipain"/>
</dbReference>
<evidence type="ECO:0000313" key="5">
    <source>
        <dbReference type="Proteomes" id="UP000824076"/>
    </source>
</evidence>
<dbReference type="CDD" id="cd02258">
    <property type="entry name" value="Peptidase_C25_N"/>
    <property type="match status" value="1"/>
</dbReference>
<reference evidence="4" key="1">
    <citation type="submission" date="2020-10" db="EMBL/GenBank/DDBJ databases">
        <authorList>
            <person name="Gilroy R."/>
        </authorList>
    </citation>
    <scope>NUCLEOTIDE SEQUENCE</scope>
    <source>
        <strain evidence="4">17073</strain>
    </source>
</reference>
<feature type="domain" description="Gingipain" evidence="3">
    <location>
        <begin position="396"/>
        <end position="782"/>
    </location>
</feature>
<name>A0A9D1LG40_9BACT</name>
<proteinExistence type="predicted"/>
<feature type="signal peptide" evidence="2">
    <location>
        <begin position="1"/>
        <end position="27"/>
    </location>
</feature>
<dbReference type="GO" id="GO:0008234">
    <property type="term" value="F:cysteine-type peptidase activity"/>
    <property type="evidence" value="ECO:0007669"/>
    <property type="project" value="InterPro"/>
</dbReference>
<gene>
    <name evidence="4" type="primary">porU</name>
    <name evidence="4" type="ORF">IAD18_06970</name>
</gene>
<comment type="caution">
    <text evidence="4">The sequence shown here is derived from an EMBL/GenBank/DDBJ whole genome shotgun (WGS) entry which is preliminary data.</text>
</comment>
<dbReference type="NCBIfam" id="NF033707">
    <property type="entry name" value="T9SS_sortase"/>
    <property type="match status" value="1"/>
</dbReference>